<dbReference type="AlphaFoldDB" id="A0A060HSH6"/>
<dbReference type="Proteomes" id="UP000027093">
    <property type="component" value="Chromosome"/>
</dbReference>
<evidence type="ECO:0000313" key="3">
    <source>
        <dbReference type="Proteomes" id="UP000027093"/>
    </source>
</evidence>
<dbReference type="InterPro" id="IPR052194">
    <property type="entry name" value="MESH1"/>
</dbReference>
<feature type="domain" description="HD" evidence="1">
    <location>
        <begin position="52"/>
        <end position="151"/>
    </location>
</feature>
<dbReference type="GeneID" id="74947124"/>
<dbReference type="Pfam" id="PF13328">
    <property type="entry name" value="HD_4"/>
    <property type="match status" value="1"/>
</dbReference>
<dbReference type="PANTHER" id="PTHR46246:SF1">
    <property type="entry name" value="GUANOSINE-3',5'-BIS(DIPHOSPHATE) 3'-PYROPHOSPHOHYDROLASE MESH1"/>
    <property type="match status" value="1"/>
</dbReference>
<dbReference type="SMART" id="SM00471">
    <property type="entry name" value="HDc"/>
    <property type="match status" value="1"/>
</dbReference>
<dbReference type="CDD" id="cd00077">
    <property type="entry name" value="HDc"/>
    <property type="match status" value="1"/>
</dbReference>
<accession>A0A060HSH6</accession>
<organism evidence="2 3">
    <name type="scientific">Nitrososphaera viennensis EN76</name>
    <dbReference type="NCBI Taxonomy" id="926571"/>
    <lineage>
        <taxon>Archaea</taxon>
        <taxon>Nitrososphaerota</taxon>
        <taxon>Nitrososphaeria</taxon>
        <taxon>Nitrososphaerales</taxon>
        <taxon>Nitrososphaeraceae</taxon>
        <taxon>Nitrososphaera</taxon>
    </lineage>
</organism>
<evidence type="ECO:0000259" key="1">
    <source>
        <dbReference type="PROSITE" id="PS51831"/>
    </source>
</evidence>
<dbReference type="Gene3D" id="1.10.3210.10">
    <property type="entry name" value="Hypothetical protein af1432"/>
    <property type="match status" value="1"/>
</dbReference>
<dbReference type="OrthoDB" id="8227at2157"/>
<dbReference type="PANTHER" id="PTHR46246">
    <property type="entry name" value="GUANOSINE-3',5'-BIS(DIPHOSPHATE) 3'-PYROPHOSPHOHYDROLASE MESH1"/>
    <property type="match status" value="1"/>
</dbReference>
<reference evidence="2 3" key="1">
    <citation type="journal article" date="2014" name="Int. J. Syst. Evol. Microbiol.">
        <title>Nitrososphaera viennensis gen. nov., sp. nov., an aerobic and mesophilic, ammonia-oxidizing archaeon from soil and a member of the archaeal phylum Thaumarchaeota.</title>
        <authorList>
            <person name="Stieglmeier M."/>
            <person name="Klingl A."/>
            <person name="Alves R.J."/>
            <person name="Rittmann S.K."/>
            <person name="Melcher M."/>
            <person name="Leisch N."/>
            <person name="Schleper C."/>
        </authorList>
    </citation>
    <scope>NUCLEOTIDE SEQUENCE [LARGE SCALE GENOMIC DNA]</scope>
    <source>
        <strain evidence="2">EN76</strain>
    </source>
</reference>
<dbReference type="STRING" id="926571.NVIE_1908"/>
<dbReference type="SUPFAM" id="SSF109604">
    <property type="entry name" value="HD-domain/PDEase-like"/>
    <property type="match status" value="1"/>
</dbReference>
<protein>
    <submittedName>
        <fullName evidence="2">Putative (P)ppGpp synthetase I, SpoT/RelA</fullName>
    </submittedName>
</protein>
<dbReference type="InterPro" id="IPR003607">
    <property type="entry name" value="HD/PDEase_dom"/>
</dbReference>
<dbReference type="KEGG" id="nvn:NVIE_1908"/>
<gene>
    <name evidence="2" type="ORF">NVIE_1908</name>
</gene>
<dbReference type="EMBL" id="CP007536">
    <property type="protein sequence ID" value="AIC16122.1"/>
    <property type="molecule type" value="Genomic_DNA"/>
</dbReference>
<dbReference type="HOGENOM" id="CLU_1381348_0_0_2"/>
<dbReference type="GO" id="GO:0008893">
    <property type="term" value="F:guanosine-3',5'-bis(diphosphate) 3'-diphosphatase activity"/>
    <property type="evidence" value="ECO:0007669"/>
    <property type="project" value="TreeGrafter"/>
</dbReference>
<proteinExistence type="predicted"/>
<name>A0A060HSH6_9ARCH</name>
<dbReference type="PROSITE" id="PS51831">
    <property type="entry name" value="HD"/>
    <property type="match status" value="1"/>
</dbReference>
<sequence>MEQSFNDFTKAGFARLLKHFEDNTDDVVKLTRAFALATKAHKGHVIDGKEPHVNHSLRTALILAEELQMHDADIASAALLHDALEGVQEQEVREECGDRVAEMVRAAAEPRPKQQGEKEERDKILDEYFAKLAKSSKEARCVKLADRLDTARSMKNHAYRDSALRFKEEAQRHAVPLAQATDERLAFKLSVALYEIK</sequence>
<evidence type="ECO:0000313" key="2">
    <source>
        <dbReference type="EMBL" id="AIC16122.1"/>
    </source>
</evidence>
<dbReference type="InterPro" id="IPR006674">
    <property type="entry name" value="HD_domain"/>
</dbReference>
<dbReference type="RefSeq" id="WP_075054970.1">
    <property type="nucleotide sequence ID" value="NZ_CP007536.1"/>
</dbReference>
<keyword evidence="3" id="KW-1185">Reference proteome</keyword>